<evidence type="ECO:0000256" key="8">
    <source>
        <dbReference type="SAM" id="Phobius"/>
    </source>
</evidence>
<dbReference type="PROSITE" id="PS00086">
    <property type="entry name" value="CYTOCHROME_P450"/>
    <property type="match status" value="1"/>
</dbReference>
<proteinExistence type="inferred from homology"/>
<keyword evidence="7" id="KW-0503">Monooxygenase</keyword>
<dbReference type="PANTHER" id="PTHR24305:SF232">
    <property type="entry name" value="P450, PUTATIVE (EUROFUNG)-RELATED"/>
    <property type="match status" value="1"/>
</dbReference>
<evidence type="ECO:0000313" key="10">
    <source>
        <dbReference type="Proteomes" id="UP001320245"/>
    </source>
</evidence>
<evidence type="ECO:0000256" key="2">
    <source>
        <dbReference type="ARBA" id="ARBA00010617"/>
    </source>
</evidence>
<keyword evidence="10" id="KW-1185">Reference proteome</keyword>
<keyword evidence="8" id="KW-0812">Transmembrane</keyword>
<sequence length="529" mass="59702">MDDQATQETRYNGPIGQGWYWLLAHPWTTVLTIVFANIILTKYRSGLRHIPGPFWASFSNSWKLRAVWNQRMHTENVRLHEDYGPIVRIGPNHVSVSDPQSMRTIYGVQNVFPKFNVCQSAFYPLAEAIYNGKFLPTLFTTESNEYHMHLKRAAANAFSMDVVAGLEEFADKCISTLVSRLREVSNGGKDPINPVDWMQYFAFDVLGEINFSKDLGFMEKGVDVDGIIAAIGGILGYVSLASNKSALAVGQVPLLHKFLLGSPLLPRMFPAIEKTNQVLQFSLGRVRERQENPVERKDILSQLLKTHEDNPEALSMDEIVAITTTNVIAGSDTTAISLSSVMYYLSKYPEARRKLELEIETAVGLGSASNPITYAEAVKLPYLSAVINEAMRIHPATGFILERRVPKNGITLHGVHLPESTVVGVNAWALHYNKDVFGHDVHAFRPERWIEGDEDSIKNMKRNMIAFGYGPRSCIGKSISMLEMWKVVFELYRNFEIKLADDQDWVVKGHWFTRQSNVAMIFKPKPKTF</sequence>
<dbReference type="FunFam" id="1.10.630.10:FF:000050">
    <property type="entry name" value="Cytochrome P450 monooxygenase"/>
    <property type="match status" value="1"/>
</dbReference>
<comment type="caution">
    <text evidence="9">The sequence shown here is derived from an EMBL/GenBank/DDBJ whole genome shotgun (WGS) entry which is preliminary data.</text>
</comment>
<keyword evidence="8" id="KW-0472">Membrane</keyword>
<protein>
    <recommendedName>
        <fullName evidence="11">Cytochrome P450</fullName>
    </recommendedName>
</protein>
<dbReference type="InterPro" id="IPR017972">
    <property type="entry name" value="Cyt_P450_CS"/>
</dbReference>
<keyword evidence="3 6" id="KW-0349">Heme</keyword>
<organism evidence="9 10">
    <name type="scientific">Cytospora paraplurivora</name>
    <dbReference type="NCBI Taxonomy" id="2898453"/>
    <lineage>
        <taxon>Eukaryota</taxon>
        <taxon>Fungi</taxon>
        <taxon>Dikarya</taxon>
        <taxon>Ascomycota</taxon>
        <taxon>Pezizomycotina</taxon>
        <taxon>Sordariomycetes</taxon>
        <taxon>Sordariomycetidae</taxon>
        <taxon>Diaporthales</taxon>
        <taxon>Cytosporaceae</taxon>
        <taxon>Cytospora</taxon>
    </lineage>
</organism>
<dbReference type="AlphaFoldDB" id="A0AAN9UFN5"/>
<dbReference type="PRINTS" id="PR00385">
    <property type="entry name" value="P450"/>
</dbReference>
<dbReference type="Pfam" id="PF00067">
    <property type="entry name" value="p450"/>
    <property type="match status" value="1"/>
</dbReference>
<dbReference type="InterPro" id="IPR050121">
    <property type="entry name" value="Cytochrome_P450_monoxygenase"/>
</dbReference>
<dbReference type="EMBL" id="JAJSPL020000016">
    <property type="protein sequence ID" value="KAK7742002.1"/>
    <property type="molecule type" value="Genomic_DNA"/>
</dbReference>
<keyword evidence="7" id="KW-0560">Oxidoreductase</keyword>
<evidence type="ECO:0000256" key="1">
    <source>
        <dbReference type="ARBA" id="ARBA00001971"/>
    </source>
</evidence>
<keyword evidence="4 6" id="KW-0479">Metal-binding</keyword>
<dbReference type="GO" id="GO:0020037">
    <property type="term" value="F:heme binding"/>
    <property type="evidence" value="ECO:0007669"/>
    <property type="project" value="InterPro"/>
</dbReference>
<feature type="binding site" description="axial binding residue" evidence="6">
    <location>
        <position position="474"/>
    </location>
    <ligand>
        <name>heme</name>
        <dbReference type="ChEBI" id="CHEBI:30413"/>
    </ligand>
    <ligandPart>
        <name>Fe</name>
        <dbReference type="ChEBI" id="CHEBI:18248"/>
    </ligandPart>
</feature>
<dbReference type="CDD" id="cd11060">
    <property type="entry name" value="CYP57A1-like"/>
    <property type="match status" value="1"/>
</dbReference>
<gene>
    <name evidence="9" type="ORF">SLS53_004586</name>
</gene>
<dbReference type="GO" id="GO:0016705">
    <property type="term" value="F:oxidoreductase activity, acting on paired donors, with incorporation or reduction of molecular oxygen"/>
    <property type="evidence" value="ECO:0007669"/>
    <property type="project" value="InterPro"/>
</dbReference>
<dbReference type="PANTHER" id="PTHR24305">
    <property type="entry name" value="CYTOCHROME P450"/>
    <property type="match status" value="1"/>
</dbReference>
<dbReference type="InterPro" id="IPR001128">
    <property type="entry name" value="Cyt_P450"/>
</dbReference>
<comment type="similarity">
    <text evidence="2 7">Belongs to the cytochrome P450 family.</text>
</comment>
<dbReference type="GO" id="GO:0004497">
    <property type="term" value="F:monooxygenase activity"/>
    <property type="evidence" value="ECO:0007669"/>
    <property type="project" value="UniProtKB-KW"/>
</dbReference>
<name>A0AAN9UFN5_9PEZI</name>
<reference evidence="9 10" key="1">
    <citation type="journal article" date="2023" name="PLoS ONE">
        <title>Cytospora paraplurivora sp. nov. isolated from orchards with fruit tree decline syndrome in Ontario, Canada.</title>
        <authorList>
            <person name="Ilyukhin E."/>
            <person name="Nguyen H.D.T."/>
            <person name="Castle A.J."/>
            <person name="Ellouze W."/>
        </authorList>
    </citation>
    <scope>NUCLEOTIDE SEQUENCE [LARGE SCALE GENOMIC DNA]</scope>
    <source>
        <strain evidence="9 10">FDS-564</strain>
    </source>
</reference>
<comment type="cofactor">
    <cofactor evidence="1 6">
        <name>heme</name>
        <dbReference type="ChEBI" id="CHEBI:30413"/>
    </cofactor>
</comment>
<evidence type="ECO:0000256" key="4">
    <source>
        <dbReference type="ARBA" id="ARBA00022723"/>
    </source>
</evidence>
<dbReference type="Gene3D" id="1.10.630.10">
    <property type="entry name" value="Cytochrome P450"/>
    <property type="match status" value="1"/>
</dbReference>
<dbReference type="SUPFAM" id="SSF48264">
    <property type="entry name" value="Cytochrome P450"/>
    <property type="match status" value="1"/>
</dbReference>
<evidence type="ECO:0000313" key="9">
    <source>
        <dbReference type="EMBL" id="KAK7742002.1"/>
    </source>
</evidence>
<dbReference type="GO" id="GO:0005506">
    <property type="term" value="F:iron ion binding"/>
    <property type="evidence" value="ECO:0007669"/>
    <property type="project" value="InterPro"/>
</dbReference>
<dbReference type="InterPro" id="IPR036396">
    <property type="entry name" value="Cyt_P450_sf"/>
</dbReference>
<evidence type="ECO:0000256" key="5">
    <source>
        <dbReference type="ARBA" id="ARBA00023004"/>
    </source>
</evidence>
<feature type="transmembrane region" description="Helical" evidence="8">
    <location>
        <begin position="20"/>
        <end position="40"/>
    </location>
</feature>
<dbReference type="InterPro" id="IPR002401">
    <property type="entry name" value="Cyt_P450_E_grp-I"/>
</dbReference>
<keyword evidence="8" id="KW-1133">Transmembrane helix</keyword>
<dbReference type="PRINTS" id="PR00463">
    <property type="entry name" value="EP450I"/>
</dbReference>
<accession>A0AAN9UFN5</accession>
<evidence type="ECO:0000256" key="7">
    <source>
        <dbReference type="RuleBase" id="RU000461"/>
    </source>
</evidence>
<evidence type="ECO:0000256" key="6">
    <source>
        <dbReference type="PIRSR" id="PIRSR602401-1"/>
    </source>
</evidence>
<dbReference type="Proteomes" id="UP001320245">
    <property type="component" value="Unassembled WGS sequence"/>
</dbReference>
<evidence type="ECO:0008006" key="11">
    <source>
        <dbReference type="Google" id="ProtNLM"/>
    </source>
</evidence>
<evidence type="ECO:0000256" key="3">
    <source>
        <dbReference type="ARBA" id="ARBA00022617"/>
    </source>
</evidence>
<keyword evidence="5 6" id="KW-0408">Iron</keyword>